<proteinExistence type="predicted"/>
<evidence type="ECO:0000313" key="2">
    <source>
        <dbReference type="EMBL" id="KRN89138.1"/>
    </source>
</evidence>
<dbReference type="GO" id="GO:0003677">
    <property type="term" value="F:DNA binding"/>
    <property type="evidence" value="ECO:0007669"/>
    <property type="project" value="InterPro"/>
</dbReference>
<dbReference type="PROSITE" id="PS50943">
    <property type="entry name" value="HTH_CROC1"/>
    <property type="match status" value="1"/>
</dbReference>
<dbReference type="InterPro" id="IPR001387">
    <property type="entry name" value="Cro/C1-type_HTH"/>
</dbReference>
<reference evidence="2 3" key="1">
    <citation type="journal article" date="2015" name="Genome Announc.">
        <title>Expanding the biotechnology potential of lactobacilli through comparative genomics of 213 strains and associated genera.</title>
        <authorList>
            <person name="Sun Z."/>
            <person name="Harris H.M."/>
            <person name="McCann A."/>
            <person name="Guo C."/>
            <person name="Argimon S."/>
            <person name="Zhang W."/>
            <person name="Yang X."/>
            <person name="Jeffery I.B."/>
            <person name="Cooney J.C."/>
            <person name="Kagawa T.F."/>
            <person name="Liu W."/>
            <person name="Song Y."/>
            <person name="Salvetti E."/>
            <person name="Wrobel A."/>
            <person name="Rasinkangas P."/>
            <person name="Parkhill J."/>
            <person name="Rea M.C."/>
            <person name="O'Sullivan O."/>
            <person name="Ritari J."/>
            <person name="Douillard F.P."/>
            <person name="Paul Ross R."/>
            <person name="Yang R."/>
            <person name="Briner A.E."/>
            <person name="Felis G.E."/>
            <person name="de Vos W.M."/>
            <person name="Barrangou R."/>
            <person name="Klaenhammer T.R."/>
            <person name="Caufield P.W."/>
            <person name="Cui Y."/>
            <person name="Zhang H."/>
            <person name="O'Toole P.W."/>
        </authorList>
    </citation>
    <scope>NUCLEOTIDE SEQUENCE [LARGE SCALE GENOMIC DNA]</scope>
    <source>
        <strain evidence="2 3">DSM 16698</strain>
    </source>
</reference>
<dbReference type="Gene3D" id="1.25.40.400">
    <property type="match status" value="1"/>
</dbReference>
<accession>A0A0R2KID7</accession>
<dbReference type="CDD" id="cd00093">
    <property type="entry name" value="HTH_XRE"/>
    <property type="match status" value="1"/>
</dbReference>
<dbReference type="PANTHER" id="PTHR37038">
    <property type="entry name" value="TRANSCRIPTIONAL REGULATOR-RELATED"/>
    <property type="match status" value="1"/>
</dbReference>
<dbReference type="Pfam" id="PF01381">
    <property type="entry name" value="HTH_3"/>
    <property type="match status" value="1"/>
</dbReference>
<dbReference type="PATRIC" id="fig|695563.3.peg.1279"/>
<evidence type="ECO:0000313" key="3">
    <source>
        <dbReference type="Proteomes" id="UP000051529"/>
    </source>
</evidence>
<comment type="caution">
    <text evidence="2">The sequence shown here is derived from an EMBL/GenBank/DDBJ whole genome shotgun (WGS) entry which is preliminary data.</text>
</comment>
<dbReference type="Gene3D" id="1.10.260.40">
    <property type="entry name" value="lambda repressor-like DNA-binding domains"/>
    <property type="match status" value="1"/>
</dbReference>
<gene>
    <name evidence="2" type="ORF">IV44_GL001225</name>
</gene>
<dbReference type="InterPro" id="IPR053163">
    <property type="entry name" value="HTH-type_regulator_Rgg"/>
</dbReference>
<dbReference type="InterPro" id="IPR010057">
    <property type="entry name" value="Transcription_activator_Rgg_C"/>
</dbReference>
<dbReference type="SUPFAM" id="SSF47413">
    <property type="entry name" value="lambda repressor-like DNA-binding domains"/>
    <property type="match status" value="1"/>
</dbReference>
<dbReference type="NCBIfam" id="TIGR01716">
    <property type="entry name" value="RGG_Cterm"/>
    <property type="match status" value="1"/>
</dbReference>
<dbReference type="SMART" id="SM00530">
    <property type="entry name" value="HTH_XRE"/>
    <property type="match status" value="1"/>
</dbReference>
<organism evidence="2 3">
    <name type="scientific">Lactobacillus amylovorus subsp. animalium DSM 16698</name>
    <dbReference type="NCBI Taxonomy" id="695563"/>
    <lineage>
        <taxon>Bacteria</taxon>
        <taxon>Bacillati</taxon>
        <taxon>Bacillota</taxon>
        <taxon>Bacilli</taxon>
        <taxon>Lactobacillales</taxon>
        <taxon>Lactobacillaceae</taxon>
        <taxon>Lactobacillus</taxon>
        <taxon>Lactobacillus amylovorus subsp. animalium</taxon>
    </lineage>
</organism>
<dbReference type="InterPro" id="IPR010982">
    <property type="entry name" value="Lambda_DNA-bd_dom_sf"/>
</dbReference>
<dbReference type="Proteomes" id="UP000051529">
    <property type="component" value="Unassembled WGS sequence"/>
</dbReference>
<sequence>MAIGEKYKELRKEQSITLAQAAKGICATSNLSRWENGKITLEFNKVLALLSRIHISPTEFIGYADIVQENDLPTEILKAIEEEDASAIKKLIHVQLDKYHAKRNAHDLYLAVILCNQYLLIKGENLLPFSDQMHLYTYLSKITLWSTYNLGFFGNCVFMIKTDKVYAIAMNVLNNQDLIQKNSSSIGLISMMGVLSDATISLIFRKDIIHAHKLINAFKSVELPQYLEFFKVVLTFLEKTLQYLKTKDEDSILSFINNAQAMGMTESADTFKDIFEKVKILNKKSNLL</sequence>
<name>A0A0R2KID7_LACAM</name>
<dbReference type="Pfam" id="PF21259">
    <property type="entry name" value="Rgg_C"/>
    <property type="match status" value="1"/>
</dbReference>
<dbReference type="EMBL" id="JQBQ01000040">
    <property type="protein sequence ID" value="KRN89138.1"/>
    <property type="molecule type" value="Genomic_DNA"/>
</dbReference>
<feature type="domain" description="HTH cro/C1-type" evidence="1">
    <location>
        <begin position="8"/>
        <end position="60"/>
    </location>
</feature>
<dbReference type="AlphaFoldDB" id="A0A0R2KID7"/>
<evidence type="ECO:0000259" key="1">
    <source>
        <dbReference type="PROSITE" id="PS50943"/>
    </source>
</evidence>
<protein>
    <recommendedName>
        <fullName evidence="1">HTH cro/C1-type domain-containing protein</fullName>
    </recommendedName>
</protein>
<dbReference type="RefSeq" id="WP_056985701.1">
    <property type="nucleotide sequence ID" value="NZ_JQBQ01000040.1"/>
</dbReference>